<reference evidence="9" key="1">
    <citation type="submission" date="2022-06" db="EMBL/GenBank/DDBJ databases">
        <title>Alkalimarinus sp. nov., isolated from gut of a Alitta virens.</title>
        <authorList>
            <person name="Yang A.I."/>
            <person name="Shin N.-R."/>
        </authorList>
    </citation>
    <scope>NUCLEOTIDE SEQUENCE</scope>
    <source>
        <strain evidence="9">A2M4</strain>
    </source>
</reference>
<dbReference type="Gene3D" id="1.20.1540.10">
    <property type="entry name" value="Rhomboid-like"/>
    <property type="match status" value="1"/>
</dbReference>
<organism evidence="9 10">
    <name type="scientific">Alkalimarinus alittae</name>
    <dbReference type="NCBI Taxonomy" id="2961619"/>
    <lineage>
        <taxon>Bacteria</taxon>
        <taxon>Pseudomonadati</taxon>
        <taxon>Pseudomonadota</taxon>
        <taxon>Gammaproteobacteria</taxon>
        <taxon>Alteromonadales</taxon>
        <taxon>Alteromonadaceae</taxon>
        <taxon>Alkalimarinus</taxon>
    </lineage>
</organism>
<name>A0ABY6N3B6_9ALTE</name>
<evidence type="ECO:0000256" key="1">
    <source>
        <dbReference type="ARBA" id="ARBA00004141"/>
    </source>
</evidence>
<feature type="transmembrane region" description="Helical" evidence="7">
    <location>
        <begin position="217"/>
        <end position="237"/>
    </location>
</feature>
<evidence type="ECO:0000313" key="9">
    <source>
        <dbReference type="EMBL" id="UZE96584.1"/>
    </source>
</evidence>
<dbReference type="InterPro" id="IPR050925">
    <property type="entry name" value="Rhomboid_protease_S54"/>
</dbReference>
<dbReference type="PANTHER" id="PTHR43731:SF14">
    <property type="entry name" value="PRESENILIN-ASSOCIATED RHOMBOID-LIKE PROTEIN, MITOCHONDRIAL"/>
    <property type="match status" value="1"/>
</dbReference>
<keyword evidence="4" id="KW-0378">Hydrolase</keyword>
<feature type="transmembrane region" description="Helical" evidence="7">
    <location>
        <begin position="282"/>
        <end position="302"/>
    </location>
</feature>
<feature type="transmembrane region" description="Helical" evidence="7">
    <location>
        <begin position="244"/>
        <end position="267"/>
    </location>
</feature>
<feature type="transmembrane region" description="Helical" evidence="7">
    <location>
        <begin position="194"/>
        <end position="211"/>
    </location>
</feature>
<feature type="transmembrane region" description="Helical" evidence="7">
    <location>
        <begin position="94"/>
        <end position="110"/>
    </location>
</feature>
<dbReference type="GO" id="GO:0006508">
    <property type="term" value="P:proteolysis"/>
    <property type="evidence" value="ECO:0007669"/>
    <property type="project" value="UniProtKB-KW"/>
</dbReference>
<keyword evidence="10" id="KW-1185">Reference proteome</keyword>
<evidence type="ECO:0000256" key="3">
    <source>
        <dbReference type="ARBA" id="ARBA00022692"/>
    </source>
</evidence>
<feature type="transmembrane region" description="Helical" evidence="7">
    <location>
        <begin position="162"/>
        <end position="182"/>
    </location>
</feature>
<evidence type="ECO:0000313" key="10">
    <source>
        <dbReference type="Proteomes" id="UP001163739"/>
    </source>
</evidence>
<dbReference type="RefSeq" id="WP_265048068.1">
    <property type="nucleotide sequence ID" value="NZ_CP100390.1"/>
</dbReference>
<evidence type="ECO:0000259" key="8">
    <source>
        <dbReference type="Pfam" id="PF01694"/>
    </source>
</evidence>
<keyword evidence="9" id="KW-0645">Protease</keyword>
<proteinExistence type="inferred from homology"/>
<evidence type="ECO:0000256" key="2">
    <source>
        <dbReference type="ARBA" id="ARBA00009045"/>
    </source>
</evidence>
<keyword evidence="3 7" id="KW-0812">Transmembrane</keyword>
<evidence type="ECO:0000256" key="6">
    <source>
        <dbReference type="ARBA" id="ARBA00023136"/>
    </source>
</evidence>
<sequence length="483" mass="55880">MLIIPVERPLNWRNPPFMTLAIILINVLVFFLYQSQDTELLERAVDEYLDADLAQLEAPVYLDYLERGIRLKQDDRMELASTVAEAIEERDAEWLAYVILLDPGFYAMLVKEGTLFWQNDTYFAWQDVRSKIVENYISKISSRRVGLIPADIQLSDLVGYQFLHGGIGHLLGNMIFLFLLGFTVERALGRSKFLIAYLLCGVLSGLFFAAFDHESLVPLVGASGSISGLMGMYVAIFGLQKIRFFYFVGVYFNYFKAPALAILPVWIGKEIYDYWLGEASRVAYMAHAGGLIAGAGMVWLLGKSWLQIKEEFYEPEETEQDDEFRKRYANALSLVSQMEFTKAKARFAALYEQYPDNIGMLEHLYHLEKLDDKDDRYHQHTRQLIDDSLKKNFFSLMLETYKDYLKRVGPASQLEADYHNKVLYACLRNDAVKEAERAFENLKQHPDISPEVLKEACQVLIQDFKKRQQTMKINQYQRMMTQL</sequence>
<dbReference type="GO" id="GO:0008233">
    <property type="term" value="F:peptidase activity"/>
    <property type="evidence" value="ECO:0007669"/>
    <property type="project" value="UniProtKB-KW"/>
</dbReference>
<dbReference type="PANTHER" id="PTHR43731">
    <property type="entry name" value="RHOMBOID PROTEASE"/>
    <property type="match status" value="1"/>
</dbReference>
<protein>
    <submittedName>
        <fullName evidence="9">Rhomboid family intramembrane serine protease</fullName>
    </submittedName>
</protein>
<gene>
    <name evidence="9" type="ORF">NKI27_02195</name>
</gene>
<dbReference type="EMBL" id="CP100390">
    <property type="protein sequence ID" value="UZE96584.1"/>
    <property type="molecule type" value="Genomic_DNA"/>
</dbReference>
<dbReference type="Proteomes" id="UP001163739">
    <property type="component" value="Chromosome"/>
</dbReference>
<dbReference type="InterPro" id="IPR035952">
    <property type="entry name" value="Rhomboid-like_sf"/>
</dbReference>
<comment type="subcellular location">
    <subcellularLocation>
        <location evidence="1">Membrane</location>
        <topology evidence="1">Multi-pass membrane protein</topology>
    </subcellularLocation>
</comment>
<dbReference type="InterPro" id="IPR022764">
    <property type="entry name" value="Peptidase_S54_rhomboid_dom"/>
</dbReference>
<evidence type="ECO:0000256" key="5">
    <source>
        <dbReference type="ARBA" id="ARBA00022989"/>
    </source>
</evidence>
<accession>A0ABY6N3B6</accession>
<comment type="similarity">
    <text evidence="2">Belongs to the peptidase S54 family.</text>
</comment>
<keyword evidence="6 7" id="KW-0472">Membrane</keyword>
<dbReference type="SUPFAM" id="SSF144091">
    <property type="entry name" value="Rhomboid-like"/>
    <property type="match status" value="1"/>
</dbReference>
<feature type="transmembrane region" description="Helical" evidence="7">
    <location>
        <begin position="15"/>
        <end position="33"/>
    </location>
</feature>
<feature type="domain" description="Peptidase S54 rhomboid" evidence="8">
    <location>
        <begin position="153"/>
        <end position="303"/>
    </location>
</feature>
<keyword evidence="5 7" id="KW-1133">Transmembrane helix</keyword>
<evidence type="ECO:0000256" key="7">
    <source>
        <dbReference type="SAM" id="Phobius"/>
    </source>
</evidence>
<dbReference type="Pfam" id="PF01694">
    <property type="entry name" value="Rhomboid"/>
    <property type="match status" value="1"/>
</dbReference>
<evidence type="ECO:0000256" key="4">
    <source>
        <dbReference type="ARBA" id="ARBA00022801"/>
    </source>
</evidence>